<name>A0A517QLR0_9PLAN</name>
<organism evidence="6 7">
    <name type="scientific">Thalassoglobus polymorphus</name>
    <dbReference type="NCBI Taxonomy" id="2527994"/>
    <lineage>
        <taxon>Bacteria</taxon>
        <taxon>Pseudomonadati</taxon>
        <taxon>Planctomycetota</taxon>
        <taxon>Planctomycetia</taxon>
        <taxon>Planctomycetales</taxon>
        <taxon>Planctomycetaceae</taxon>
        <taxon>Thalassoglobus</taxon>
    </lineage>
</organism>
<dbReference type="AlphaFoldDB" id="A0A517QLR0"/>
<dbReference type="GO" id="GO:0009055">
    <property type="term" value="F:electron transfer activity"/>
    <property type="evidence" value="ECO:0007669"/>
    <property type="project" value="InterPro"/>
</dbReference>
<keyword evidence="7" id="KW-1185">Reference proteome</keyword>
<dbReference type="PROSITE" id="PS51257">
    <property type="entry name" value="PROKAR_LIPOPROTEIN"/>
    <property type="match status" value="1"/>
</dbReference>
<evidence type="ECO:0000259" key="5">
    <source>
        <dbReference type="PROSITE" id="PS51007"/>
    </source>
</evidence>
<dbReference type="Pfam" id="PF07583">
    <property type="entry name" value="PSCyt2"/>
    <property type="match status" value="1"/>
</dbReference>
<evidence type="ECO:0000313" key="6">
    <source>
        <dbReference type="EMBL" id="QDT32551.1"/>
    </source>
</evidence>
<dbReference type="Proteomes" id="UP000315724">
    <property type="component" value="Chromosome"/>
</dbReference>
<dbReference type="GO" id="GO:0046872">
    <property type="term" value="F:metal ion binding"/>
    <property type="evidence" value="ECO:0007669"/>
    <property type="project" value="UniProtKB-KW"/>
</dbReference>
<proteinExistence type="predicted"/>
<dbReference type="InterPro" id="IPR022655">
    <property type="entry name" value="DUF1553"/>
</dbReference>
<evidence type="ECO:0000256" key="3">
    <source>
        <dbReference type="PROSITE-ProRule" id="PRU00433"/>
    </source>
</evidence>
<keyword evidence="4" id="KW-0732">Signal</keyword>
<keyword evidence="1 3" id="KW-0479">Metal-binding</keyword>
<dbReference type="PROSITE" id="PS51007">
    <property type="entry name" value="CYTC"/>
    <property type="match status" value="1"/>
</dbReference>
<accession>A0A517QLR0</accession>
<feature type="signal peptide" evidence="4">
    <location>
        <begin position="1"/>
        <end position="26"/>
    </location>
</feature>
<dbReference type="RefSeq" id="WP_145197887.1">
    <property type="nucleotide sequence ID" value="NZ_CP036267.1"/>
</dbReference>
<dbReference type="OrthoDB" id="127107at2"/>
<dbReference type="InterPro" id="IPR009056">
    <property type="entry name" value="Cyt_c-like_dom"/>
</dbReference>
<reference evidence="6 7" key="1">
    <citation type="submission" date="2019-02" db="EMBL/GenBank/DDBJ databases">
        <title>Deep-cultivation of Planctomycetes and their phenomic and genomic characterization uncovers novel biology.</title>
        <authorList>
            <person name="Wiegand S."/>
            <person name="Jogler M."/>
            <person name="Boedeker C."/>
            <person name="Pinto D."/>
            <person name="Vollmers J."/>
            <person name="Rivas-Marin E."/>
            <person name="Kohn T."/>
            <person name="Peeters S.H."/>
            <person name="Heuer A."/>
            <person name="Rast P."/>
            <person name="Oberbeckmann S."/>
            <person name="Bunk B."/>
            <person name="Jeske O."/>
            <person name="Meyerdierks A."/>
            <person name="Storesund J.E."/>
            <person name="Kallscheuer N."/>
            <person name="Luecker S."/>
            <person name="Lage O.M."/>
            <person name="Pohl T."/>
            <person name="Merkel B.J."/>
            <person name="Hornburger P."/>
            <person name="Mueller R.-W."/>
            <person name="Bruemmer F."/>
            <person name="Labrenz M."/>
            <person name="Spormann A.M."/>
            <person name="Op den Camp H."/>
            <person name="Overmann J."/>
            <person name="Amann R."/>
            <person name="Jetten M.S.M."/>
            <person name="Mascher T."/>
            <person name="Medema M.H."/>
            <person name="Devos D.P."/>
            <person name="Kaster A.-K."/>
            <person name="Ovreas L."/>
            <person name="Rohde M."/>
            <person name="Galperin M.Y."/>
            <person name="Jogler C."/>
        </authorList>
    </citation>
    <scope>NUCLEOTIDE SEQUENCE [LARGE SCALE GENOMIC DNA]</scope>
    <source>
        <strain evidence="6 7">Mal48</strain>
    </source>
</reference>
<gene>
    <name evidence="6" type="ORF">Mal48_17980</name>
</gene>
<dbReference type="PANTHER" id="PTHR35889">
    <property type="entry name" value="CYCLOINULO-OLIGOSACCHARIDE FRUCTANOTRANSFERASE-RELATED"/>
    <property type="match status" value="1"/>
</dbReference>
<protein>
    <submittedName>
        <fullName evidence="6">Planctomycete cytochrome C</fullName>
    </submittedName>
</protein>
<keyword evidence="2 3" id="KW-0408">Iron</keyword>
<feature type="domain" description="Cytochrome c" evidence="5">
    <location>
        <begin position="23"/>
        <end position="118"/>
    </location>
</feature>
<evidence type="ECO:0000256" key="1">
    <source>
        <dbReference type="ARBA" id="ARBA00022723"/>
    </source>
</evidence>
<dbReference type="InterPro" id="IPR011429">
    <property type="entry name" value="Cyt_c_Planctomycete-type"/>
</dbReference>
<sequence precursor="true">MMNLKNPAPACLTISACFLLSATAFGAGTPLYETDVRPILKAQCFHCHGEEEEIEGQLDLRLRRLIVNGGDSGPAIVPGDAKGSLLLERIESGEMPPGKVNLSAKEIETIRTWINSGAKTARDEPEDIAADDFTYEERNFWSFQPIGKPDPPAVKETSRVRNPIDAFLLAKLEEAGLTFAPDADRRTLIRRLSFDLIGLPPTPEEVNTFLTDDRPDAYERLVDRLLASPHYGERWGRHWLDVAGYADSEGFSEADTERQSAWRYRDYVIQSMNDDKPFDQFIREQLAGDEMIAGPFKNLSEENVEKLTATGFLRMAPDGTGTGGVDQNLARNQVMAETLKIVSSSLMGMTVGCAECHSHRYDPIRHTDYYSMRAIFEPALDWKKWRTPKSRRISLYTDEDKRLAAEIEAKAKLVDDERVALTAKFIDQTLDAQLLKLEESVREPLRVAYKTAASKRTAEQKELLDKFPKILKISAGSLYLYDREIRVEAAAIDNERKKKEKEFVEQAQEIALSSLPEEERAAVKTALSKAASARTPEQKTLIGMHSKQIVTLANLEEFAPESAAEIERLKKAADDLRATQKADRIKEFQNKAAEIRNTKPKEGFVRALTEVAGQLPETHLFFRGDFEQPKEKLAPAGLSILDDYGLVSIPVNDSNLATSGRRLAFAKRLTDGNHPLTARVLVNRFWLNHFGRGIVETPGDFGFLGARPTHPELLDWMASEFMSGGWKLKPFHKMLVTSTAYRQSSKRTEAGDEVDPDNKLYSHMSIRRLEAETLRDAILAVSGKLNRKMFGEPVPVMEDAVGQIVLGKENLDGERKPLAAIDLQGEEYRRSLYIQVRRSRPLGVLAAFDMPEMEPNCTIRSSSTVTPQALMLMNSDFSTQFAGEFASRVEESSPNDFKKQCAQAWELAYCTPPSEQQVQRGVDYLTQQKEFYQQNPPAGVKATPDHLALTSFCQALMSSNAFLYVD</sequence>
<keyword evidence="3" id="KW-0349">Heme</keyword>
<dbReference type="GO" id="GO:0020037">
    <property type="term" value="F:heme binding"/>
    <property type="evidence" value="ECO:0007669"/>
    <property type="project" value="InterPro"/>
</dbReference>
<dbReference type="InterPro" id="IPR011444">
    <property type="entry name" value="DUF1549"/>
</dbReference>
<evidence type="ECO:0000256" key="4">
    <source>
        <dbReference type="SAM" id="SignalP"/>
    </source>
</evidence>
<evidence type="ECO:0000313" key="7">
    <source>
        <dbReference type="Proteomes" id="UP000315724"/>
    </source>
</evidence>
<dbReference type="PANTHER" id="PTHR35889:SF3">
    <property type="entry name" value="F-BOX DOMAIN-CONTAINING PROTEIN"/>
    <property type="match status" value="1"/>
</dbReference>
<evidence type="ECO:0000256" key="2">
    <source>
        <dbReference type="ARBA" id="ARBA00023004"/>
    </source>
</evidence>
<dbReference type="Pfam" id="PF07635">
    <property type="entry name" value="PSCyt1"/>
    <property type="match status" value="1"/>
</dbReference>
<dbReference type="Pfam" id="PF07587">
    <property type="entry name" value="PSD1"/>
    <property type="match status" value="1"/>
</dbReference>
<feature type="chain" id="PRO_5021788554" evidence="4">
    <location>
        <begin position="27"/>
        <end position="966"/>
    </location>
</feature>
<dbReference type="KEGG" id="tpol:Mal48_17980"/>
<dbReference type="EMBL" id="CP036267">
    <property type="protein sequence ID" value="QDT32551.1"/>
    <property type="molecule type" value="Genomic_DNA"/>
</dbReference>